<dbReference type="InterPro" id="IPR000387">
    <property type="entry name" value="Tyr_Pase_dom"/>
</dbReference>
<organism evidence="9 10">
    <name type="scientific">Carex littledalei</name>
    <dbReference type="NCBI Taxonomy" id="544730"/>
    <lineage>
        <taxon>Eukaryota</taxon>
        <taxon>Viridiplantae</taxon>
        <taxon>Streptophyta</taxon>
        <taxon>Embryophyta</taxon>
        <taxon>Tracheophyta</taxon>
        <taxon>Spermatophyta</taxon>
        <taxon>Magnoliopsida</taxon>
        <taxon>Liliopsida</taxon>
        <taxon>Poales</taxon>
        <taxon>Cyperaceae</taxon>
        <taxon>Cyperoideae</taxon>
        <taxon>Cariceae</taxon>
        <taxon>Carex</taxon>
        <taxon>Carex subgen. Euthyceras</taxon>
    </lineage>
</organism>
<evidence type="ECO:0000259" key="8">
    <source>
        <dbReference type="PROSITE" id="PS50056"/>
    </source>
</evidence>
<dbReference type="EC" id="3.1.3.48" evidence="2"/>
<dbReference type="SMART" id="SM00194">
    <property type="entry name" value="PTPc"/>
    <property type="match status" value="1"/>
</dbReference>
<dbReference type="Pfam" id="PF00102">
    <property type="entry name" value="Y_phosphatase"/>
    <property type="match status" value="1"/>
</dbReference>
<dbReference type="PROSITE" id="PS50055">
    <property type="entry name" value="TYR_PHOSPHATASE_PTP"/>
    <property type="match status" value="1"/>
</dbReference>
<dbReference type="InterPro" id="IPR050348">
    <property type="entry name" value="Protein-Tyr_Phosphatase"/>
</dbReference>
<dbReference type="InterPro" id="IPR016130">
    <property type="entry name" value="Tyr_Pase_AS"/>
</dbReference>
<dbReference type="GO" id="GO:0004725">
    <property type="term" value="F:protein tyrosine phosphatase activity"/>
    <property type="evidence" value="ECO:0007669"/>
    <property type="project" value="UniProtKB-EC"/>
</dbReference>
<keyword evidence="5" id="KW-0378">Hydrolase</keyword>
<evidence type="ECO:0000256" key="4">
    <source>
        <dbReference type="ARBA" id="ARBA00022553"/>
    </source>
</evidence>
<dbReference type="EMBL" id="SWLB01000009">
    <property type="protein sequence ID" value="KAF3334198.1"/>
    <property type="molecule type" value="Genomic_DNA"/>
</dbReference>
<dbReference type="PROSITE" id="PS50056">
    <property type="entry name" value="TYR_PHOSPHATASE_2"/>
    <property type="match status" value="1"/>
</dbReference>
<protein>
    <recommendedName>
        <fullName evidence="2">protein-tyrosine-phosphatase</fullName>
        <ecNumber evidence="2">3.1.3.48</ecNumber>
    </recommendedName>
</protein>
<dbReference type="InterPro" id="IPR000242">
    <property type="entry name" value="PTP_cat"/>
</dbReference>
<dbReference type="OrthoDB" id="10253954at2759"/>
<comment type="caution">
    <text evidence="9">The sequence shown here is derived from an EMBL/GenBank/DDBJ whole genome shotgun (WGS) entry which is preliminary data.</text>
</comment>
<feature type="domain" description="Tyrosine specific protein phosphatases" evidence="8">
    <location>
        <begin position="256"/>
        <end position="328"/>
    </location>
</feature>
<dbReference type="InterPro" id="IPR003595">
    <property type="entry name" value="Tyr_Pase_cat"/>
</dbReference>
<evidence type="ECO:0000256" key="3">
    <source>
        <dbReference type="ARBA" id="ARBA00022490"/>
    </source>
</evidence>
<evidence type="ECO:0000256" key="2">
    <source>
        <dbReference type="ARBA" id="ARBA00013064"/>
    </source>
</evidence>
<dbReference type="FunFam" id="3.90.190.10:FF:000045">
    <property type="entry name" value="Tyrosine-protein phosphatase non-receptor type 12"/>
    <property type="match status" value="1"/>
</dbReference>
<dbReference type="Gene3D" id="3.90.190.10">
    <property type="entry name" value="Protein tyrosine phosphatase superfamily"/>
    <property type="match status" value="1"/>
</dbReference>
<keyword evidence="10" id="KW-1185">Reference proteome</keyword>
<dbReference type="PRINTS" id="PR00700">
    <property type="entry name" value="PRTYPHPHTASE"/>
</dbReference>
<keyword evidence="6" id="KW-0904">Protein phosphatase</keyword>
<gene>
    <name evidence="9" type="ORF">FCM35_KLT20802</name>
</gene>
<dbReference type="AlphaFoldDB" id="A0A833VT78"/>
<feature type="domain" description="Tyrosine-protein phosphatase" evidence="7">
    <location>
        <begin position="67"/>
        <end position="337"/>
    </location>
</feature>
<evidence type="ECO:0000256" key="1">
    <source>
        <dbReference type="ARBA" id="ARBA00004496"/>
    </source>
</evidence>
<keyword evidence="3" id="KW-0963">Cytoplasm</keyword>
<reference evidence="9" key="1">
    <citation type="submission" date="2020-01" db="EMBL/GenBank/DDBJ databases">
        <title>Genome sequence of Kobresia littledalei, the first chromosome-level genome in the family Cyperaceae.</title>
        <authorList>
            <person name="Qu G."/>
        </authorList>
    </citation>
    <scope>NUCLEOTIDE SEQUENCE</scope>
    <source>
        <strain evidence="9">C.B.Clarke</strain>
        <tissue evidence="9">Leaf</tissue>
    </source>
</reference>
<dbReference type="PROSITE" id="PS00383">
    <property type="entry name" value="TYR_PHOSPHATASE_1"/>
    <property type="match status" value="1"/>
</dbReference>
<dbReference type="SUPFAM" id="SSF52799">
    <property type="entry name" value="(Phosphotyrosine protein) phosphatases II"/>
    <property type="match status" value="1"/>
</dbReference>
<sequence>MSTPSPSTPTPAPAGAASNAVPRGVFDPCSLATVAPPSPPNLSLEQLKQCSEALSFFKKKVKNTATITQEFSRLQAMRTPRNDTMRRCIVALGDANINKNRYIDVLPYDDTRVILNASSGRKDQGNGYINASFVTVGPTEKASRFIATQGPLPETFDDFWQMIYQYRCSIIVMLTHFDNARMTGKCADYFKSEKGQGQFGNINVTTKSTVVTTCSLVLRCLELQRNDAMEPPVPVLHIEYPEWPDHGVPRCTVSVREILRRLYHVPTDVGPIVVHCSAGIGRTGAYCAIHNTIQRILLGDTSSLDLVKTIADFRSQRLGMVQTPDQFLFCYQAIIDELEELSMRQVWVKSLFDTGVVVLKRSMMLWL</sequence>
<name>A0A833VT78_9POAL</name>
<comment type="subcellular location">
    <subcellularLocation>
        <location evidence="1">Cytoplasm</location>
    </subcellularLocation>
</comment>
<evidence type="ECO:0000256" key="5">
    <source>
        <dbReference type="ARBA" id="ARBA00022801"/>
    </source>
</evidence>
<dbReference type="GO" id="GO:0005737">
    <property type="term" value="C:cytoplasm"/>
    <property type="evidence" value="ECO:0007669"/>
    <property type="project" value="UniProtKB-SubCell"/>
</dbReference>
<accession>A0A833VT78</accession>
<dbReference type="PANTHER" id="PTHR19134">
    <property type="entry name" value="RECEPTOR-TYPE TYROSINE-PROTEIN PHOSPHATASE"/>
    <property type="match status" value="1"/>
</dbReference>
<dbReference type="Proteomes" id="UP000623129">
    <property type="component" value="Unassembled WGS sequence"/>
</dbReference>
<evidence type="ECO:0000313" key="9">
    <source>
        <dbReference type="EMBL" id="KAF3334198.1"/>
    </source>
</evidence>
<keyword evidence="4" id="KW-0597">Phosphoprotein</keyword>
<evidence type="ECO:0000313" key="10">
    <source>
        <dbReference type="Proteomes" id="UP000623129"/>
    </source>
</evidence>
<proteinExistence type="predicted"/>
<evidence type="ECO:0000256" key="6">
    <source>
        <dbReference type="ARBA" id="ARBA00022912"/>
    </source>
</evidence>
<dbReference type="PANTHER" id="PTHR19134:SF449">
    <property type="entry name" value="TYROSINE-PROTEIN PHOSPHATASE 1"/>
    <property type="match status" value="1"/>
</dbReference>
<dbReference type="InterPro" id="IPR029021">
    <property type="entry name" value="Prot-tyrosine_phosphatase-like"/>
</dbReference>
<dbReference type="SMART" id="SM00404">
    <property type="entry name" value="PTPc_motif"/>
    <property type="match status" value="1"/>
</dbReference>
<evidence type="ECO:0000259" key="7">
    <source>
        <dbReference type="PROSITE" id="PS50055"/>
    </source>
</evidence>